<organism evidence="2 3">
    <name type="scientific">Tropilaelaps mercedesae</name>
    <dbReference type="NCBI Taxonomy" id="418985"/>
    <lineage>
        <taxon>Eukaryota</taxon>
        <taxon>Metazoa</taxon>
        <taxon>Ecdysozoa</taxon>
        <taxon>Arthropoda</taxon>
        <taxon>Chelicerata</taxon>
        <taxon>Arachnida</taxon>
        <taxon>Acari</taxon>
        <taxon>Parasitiformes</taxon>
        <taxon>Mesostigmata</taxon>
        <taxon>Gamasina</taxon>
        <taxon>Dermanyssoidea</taxon>
        <taxon>Laelapidae</taxon>
        <taxon>Tropilaelaps</taxon>
    </lineage>
</organism>
<dbReference type="Proteomes" id="UP000192247">
    <property type="component" value="Unassembled WGS sequence"/>
</dbReference>
<evidence type="ECO:0000256" key="1">
    <source>
        <dbReference type="SAM" id="MobiDB-lite"/>
    </source>
</evidence>
<name>A0A1V9X8W9_9ACAR</name>
<proteinExistence type="predicted"/>
<dbReference type="EMBL" id="MNPL01019905">
    <property type="protein sequence ID" value="OQR69772.1"/>
    <property type="molecule type" value="Genomic_DNA"/>
</dbReference>
<dbReference type="AlphaFoldDB" id="A0A1V9X8W9"/>
<keyword evidence="3" id="KW-1185">Reference proteome</keyword>
<reference evidence="2 3" key="1">
    <citation type="journal article" date="2017" name="Gigascience">
        <title>Draft genome of the honey bee ectoparasitic mite, Tropilaelaps mercedesae, is shaped by the parasitic life history.</title>
        <authorList>
            <person name="Dong X."/>
            <person name="Armstrong S.D."/>
            <person name="Xia D."/>
            <person name="Makepeace B.L."/>
            <person name="Darby A.C."/>
            <person name="Kadowaki T."/>
        </authorList>
    </citation>
    <scope>NUCLEOTIDE SEQUENCE [LARGE SCALE GENOMIC DNA]</scope>
    <source>
        <strain evidence="2">Wuxi-XJTLU</strain>
    </source>
</reference>
<gene>
    <name evidence="2" type="ORF">BIW11_04295</name>
</gene>
<protein>
    <submittedName>
        <fullName evidence="2">Uncharacterized protein</fullName>
    </submittedName>
</protein>
<accession>A0A1V9X8W9</accession>
<feature type="compositionally biased region" description="Polar residues" evidence="1">
    <location>
        <begin position="1"/>
        <end position="12"/>
    </location>
</feature>
<sequence length="81" mass="8714">MLLRPNNNSISVADSPPSPGGYLNRGSGAGKKSPKSSRQLRGAWSARSRCERLKKSSFNAGCCEPRTSARLSAPPHTMQTR</sequence>
<comment type="caution">
    <text evidence="2">The sequence shown here is derived from an EMBL/GenBank/DDBJ whole genome shotgun (WGS) entry which is preliminary data.</text>
</comment>
<evidence type="ECO:0000313" key="3">
    <source>
        <dbReference type="Proteomes" id="UP000192247"/>
    </source>
</evidence>
<evidence type="ECO:0000313" key="2">
    <source>
        <dbReference type="EMBL" id="OQR69772.1"/>
    </source>
</evidence>
<feature type="region of interest" description="Disordered" evidence="1">
    <location>
        <begin position="1"/>
        <end position="81"/>
    </location>
</feature>
<dbReference type="InParanoid" id="A0A1V9X8W9"/>
<feature type="non-terminal residue" evidence="2">
    <location>
        <position position="81"/>
    </location>
</feature>